<evidence type="ECO:0000313" key="3">
    <source>
        <dbReference type="Proteomes" id="UP000198749"/>
    </source>
</evidence>
<dbReference type="EMBL" id="FOGB01000001">
    <property type="protein sequence ID" value="SEQ07890.1"/>
    <property type="molecule type" value="Genomic_DNA"/>
</dbReference>
<dbReference type="AlphaFoldDB" id="A0A1H9D325"/>
<gene>
    <name evidence="2" type="ORF">SAMN03080615_00318</name>
</gene>
<name>A0A1H9D325_9GAMM</name>
<feature type="domain" description="Nif11" evidence="1">
    <location>
        <begin position="5"/>
        <end position="46"/>
    </location>
</feature>
<sequence length="74" mass="8617">MLTHQIAAFSNKVRQTPELSRKLKNCHRLTDMLALAQDLGFFFEEDSLYPPNKPQFTEDQLSDRLASVLLRFYA</sequence>
<evidence type="ECO:0000259" key="1">
    <source>
        <dbReference type="Pfam" id="PF07862"/>
    </source>
</evidence>
<dbReference type="RefSeq" id="WP_091353036.1">
    <property type="nucleotide sequence ID" value="NZ_AP025284.1"/>
</dbReference>
<organism evidence="2 3">
    <name type="scientific">Amphritea atlantica</name>
    <dbReference type="NCBI Taxonomy" id="355243"/>
    <lineage>
        <taxon>Bacteria</taxon>
        <taxon>Pseudomonadati</taxon>
        <taxon>Pseudomonadota</taxon>
        <taxon>Gammaproteobacteria</taxon>
        <taxon>Oceanospirillales</taxon>
        <taxon>Oceanospirillaceae</taxon>
        <taxon>Amphritea</taxon>
    </lineage>
</organism>
<protein>
    <recommendedName>
        <fullName evidence="1">Nif11 domain-containing protein</fullName>
    </recommendedName>
</protein>
<dbReference type="Proteomes" id="UP000198749">
    <property type="component" value="Unassembled WGS sequence"/>
</dbReference>
<accession>A0A1H9D325</accession>
<dbReference type="OrthoDB" id="9182086at2"/>
<keyword evidence="3" id="KW-1185">Reference proteome</keyword>
<evidence type="ECO:0000313" key="2">
    <source>
        <dbReference type="EMBL" id="SEQ07890.1"/>
    </source>
</evidence>
<dbReference type="InterPro" id="IPR012903">
    <property type="entry name" value="Nif11"/>
</dbReference>
<proteinExistence type="predicted"/>
<reference evidence="3" key="1">
    <citation type="submission" date="2016-10" db="EMBL/GenBank/DDBJ databases">
        <authorList>
            <person name="Varghese N."/>
            <person name="Submissions S."/>
        </authorList>
    </citation>
    <scope>NUCLEOTIDE SEQUENCE [LARGE SCALE GENOMIC DNA]</scope>
    <source>
        <strain evidence="3">DSM 18887</strain>
    </source>
</reference>
<dbReference type="Pfam" id="PF07862">
    <property type="entry name" value="Nif11"/>
    <property type="match status" value="1"/>
</dbReference>